<reference evidence="3 4" key="1">
    <citation type="submission" date="2024-11" db="EMBL/GenBank/DDBJ databases">
        <title>Adaptive evolution of stress response genes in parasites aligns with host niche diversity.</title>
        <authorList>
            <person name="Hahn C."/>
            <person name="Resl P."/>
        </authorList>
    </citation>
    <scope>NUCLEOTIDE SEQUENCE [LARGE SCALE GENOMIC DNA]</scope>
    <source>
        <strain evidence="3">EGGRZ-B1_66</strain>
        <tissue evidence="3">Body</tissue>
    </source>
</reference>
<comment type="caution">
    <text evidence="3">The sequence shown here is derived from an EMBL/GenBank/DDBJ whole genome shotgun (WGS) entry which is preliminary data.</text>
</comment>
<sequence>MDGLYLQLATDSNALGSSTWELQNDHIVCSIFGPDECNNNDELIHRARICVKITASSVFPNNKLFIVEKFLENLIESVLDVREFPHLKLSFEIQVVSGITDSASCVAAMVNALTLALLQSFIPIHATPASVSIDLFGKEVAIIVDLAHPSFSSSLKYSKNLCETNAIIGTYFDRSKSIISQPIDYHQLHSLYDLLQKDPSSFQGKTTPISEAAEFCRNRIISINDLILNKFTPSL</sequence>
<dbReference type="AlphaFoldDB" id="A0ABD2QH93"/>
<evidence type="ECO:0000256" key="1">
    <source>
        <dbReference type="ARBA" id="ARBA00006678"/>
    </source>
</evidence>
<accession>A0ABD2QH93</accession>
<dbReference type="PANTHER" id="PTHR11953:SF0">
    <property type="entry name" value="EXOSOME COMPLEX COMPONENT RRP41"/>
    <property type="match status" value="1"/>
</dbReference>
<proteinExistence type="inferred from homology"/>
<dbReference type="SUPFAM" id="SSF54211">
    <property type="entry name" value="Ribosomal protein S5 domain 2-like"/>
    <property type="match status" value="1"/>
</dbReference>
<protein>
    <recommendedName>
        <fullName evidence="2">Exoribonuclease phosphorolytic domain-containing protein</fullName>
    </recommendedName>
</protein>
<comment type="similarity">
    <text evidence="1">Belongs to the RNase PH family.</text>
</comment>
<dbReference type="Gene3D" id="3.30.230.70">
    <property type="entry name" value="GHMP Kinase, N-terminal domain"/>
    <property type="match status" value="1"/>
</dbReference>
<organism evidence="3 4">
    <name type="scientific">Cichlidogyrus casuarinus</name>
    <dbReference type="NCBI Taxonomy" id="1844966"/>
    <lineage>
        <taxon>Eukaryota</taxon>
        <taxon>Metazoa</taxon>
        <taxon>Spiralia</taxon>
        <taxon>Lophotrochozoa</taxon>
        <taxon>Platyhelminthes</taxon>
        <taxon>Monogenea</taxon>
        <taxon>Monopisthocotylea</taxon>
        <taxon>Dactylogyridea</taxon>
        <taxon>Ancyrocephalidae</taxon>
        <taxon>Cichlidogyrus</taxon>
    </lineage>
</organism>
<dbReference type="InterPro" id="IPR020568">
    <property type="entry name" value="Ribosomal_Su5_D2-typ_SF"/>
</dbReference>
<dbReference type="InterPro" id="IPR050080">
    <property type="entry name" value="RNase_PH"/>
</dbReference>
<feature type="domain" description="Exoribonuclease phosphorolytic" evidence="2">
    <location>
        <begin position="7"/>
        <end position="123"/>
    </location>
</feature>
<evidence type="ECO:0000313" key="3">
    <source>
        <dbReference type="EMBL" id="KAL3318904.1"/>
    </source>
</evidence>
<name>A0ABD2QH93_9PLAT</name>
<dbReference type="Pfam" id="PF01138">
    <property type="entry name" value="RNase_PH"/>
    <property type="match status" value="1"/>
</dbReference>
<evidence type="ECO:0000259" key="2">
    <source>
        <dbReference type="Pfam" id="PF01138"/>
    </source>
</evidence>
<keyword evidence="4" id="KW-1185">Reference proteome</keyword>
<dbReference type="EMBL" id="JBJKFK010000192">
    <property type="protein sequence ID" value="KAL3318904.1"/>
    <property type="molecule type" value="Genomic_DNA"/>
</dbReference>
<dbReference type="Proteomes" id="UP001626550">
    <property type="component" value="Unassembled WGS sequence"/>
</dbReference>
<evidence type="ECO:0000313" key="4">
    <source>
        <dbReference type="Proteomes" id="UP001626550"/>
    </source>
</evidence>
<dbReference type="PANTHER" id="PTHR11953">
    <property type="entry name" value="EXOSOME COMPLEX COMPONENT"/>
    <property type="match status" value="1"/>
</dbReference>
<dbReference type="InterPro" id="IPR001247">
    <property type="entry name" value="ExoRNase_PH_dom1"/>
</dbReference>
<dbReference type="InterPro" id="IPR027408">
    <property type="entry name" value="PNPase/RNase_PH_dom_sf"/>
</dbReference>
<gene>
    <name evidence="3" type="ORF">Ciccas_002440</name>
</gene>